<sequence length="105" mass="12072">MKFLKENYYFIVLLIVFLSVAAYQLDKLSEEDNYLEIVINDGDTLWGLATNYSDGTPAHHWIEQVKSLNELQTDQINSGELLRLPVKMNPQAEHRVAEMGEEADE</sequence>
<accession>A0A1T4YDP0</accession>
<dbReference type="InterPro" id="IPR018392">
    <property type="entry name" value="LysM"/>
</dbReference>
<evidence type="ECO:0000259" key="1">
    <source>
        <dbReference type="Pfam" id="PF01476"/>
    </source>
</evidence>
<dbReference type="AlphaFoldDB" id="A0A1T4YDP0"/>
<dbReference type="InterPro" id="IPR036779">
    <property type="entry name" value="LysM_dom_sf"/>
</dbReference>
<protein>
    <submittedName>
        <fullName evidence="2">LysM domain-containing protein</fullName>
    </submittedName>
</protein>
<name>A0A1T4YDP0_9BACL</name>
<organism evidence="2 3">
    <name type="scientific">Sporosarcina newyorkensis</name>
    <dbReference type="NCBI Taxonomy" id="759851"/>
    <lineage>
        <taxon>Bacteria</taxon>
        <taxon>Bacillati</taxon>
        <taxon>Bacillota</taxon>
        <taxon>Bacilli</taxon>
        <taxon>Bacillales</taxon>
        <taxon>Caryophanaceae</taxon>
        <taxon>Sporosarcina</taxon>
    </lineage>
</organism>
<evidence type="ECO:0000313" key="2">
    <source>
        <dbReference type="EMBL" id="SKA99800.1"/>
    </source>
</evidence>
<dbReference type="Pfam" id="PF01476">
    <property type="entry name" value="LysM"/>
    <property type="match status" value="1"/>
</dbReference>
<dbReference type="RefSeq" id="WP_009497280.1">
    <property type="nucleotide sequence ID" value="NZ_FUYJ01000004.1"/>
</dbReference>
<keyword evidence="3" id="KW-1185">Reference proteome</keyword>
<gene>
    <name evidence="2" type="ORF">SAMN04244570_2310</name>
</gene>
<feature type="domain" description="LysM" evidence="1">
    <location>
        <begin position="38"/>
        <end position="85"/>
    </location>
</feature>
<proteinExistence type="predicted"/>
<dbReference type="Proteomes" id="UP000190042">
    <property type="component" value="Unassembled WGS sequence"/>
</dbReference>
<dbReference type="EMBL" id="FUYJ01000004">
    <property type="protein sequence ID" value="SKA99800.1"/>
    <property type="molecule type" value="Genomic_DNA"/>
</dbReference>
<evidence type="ECO:0000313" key="3">
    <source>
        <dbReference type="Proteomes" id="UP000190042"/>
    </source>
</evidence>
<dbReference type="Gene3D" id="3.10.350.10">
    <property type="entry name" value="LysM domain"/>
    <property type="match status" value="1"/>
</dbReference>
<reference evidence="3" key="1">
    <citation type="submission" date="2017-02" db="EMBL/GenBank/DDBJ databases">
        <authorList>
            <person name="Varghese N."/>
            <person name="Submissions S."/>
        </authorList>
    </citation>
    <scope>NUCLEOTIDE SEQUENCE [LARGE SCALE GENOMIC DNA]</scope>
    <source>
        <strain evidence="3">DSM 23966</strain>
    </source>
</reference>